<proteinExistence type="inferred from homology"/>
<evidence type="ECO:0000313" key="12">
    <source>
        <dbReference type="EMBL" id="GAQ89369.1"/>
    </source>
</evidence>
<dbReference type="Gene3D" id="3.40.390.10">
    <property type="entry name" value="Collagenase (Catalytic Domain)"/>
    <property type="match status" value="1"/>
</dbReference>
<dbReference type="GO" id="GO:0006518">
    <property type="term" value="P:peptide metabolic process"/>
    <property type="evidence" value="ECO:0000318"/>
    <property type="project" value="GO_Central"/>
</dbReference>
<dbReference type="OrthoDB" id="534666at2759"/>
<dbReference type="AlphaFoldDB" id="A0A1Y1IIW3"/>
<sequence>MGNNQSSRIEEGDPDISEAAPDDLPILIALDEDAAAVQQRDHKERRSHLGFGAALVAASIGAAFVWHQKVQKQNRKQQASYVGNFGKDKSIKIRFDYTPSEIEAEARKLIDRSQKVHDAVASIPLEKVTYASVIEPLSRIEGEEYHVLQALTFPAHVSRKKPVRDAAIAAETKLNAYAVRSSMRLDVYQRVKAFSVKGEELRTEEQRYVDRLVRDYERLGLNLDAATRQKVEALKTRCGELSINFQRNLNEENTILHFTADELAGMPHDFVKGLKAVPGEAGKLEVTLRYPHVFPLMKMCKVGATRRKVEYEFNRRCIFENVKIIEELIRLRHELATLLGYPTHAAYVLDVRMAKTPAAVRKFLEDVSDKMTSLADKELQQLKALKRAEEGEAALSMADFRYYMHQQEERHFKIDHQKIKEYFPMDKVTDGLLKIYQQLLGLQFTEVSSPHTWHEEVQLFCVHDAASGEKLGYFYLDLFPREGKYGHAAVWPLQKGCTRKDGSRQLPVAGMLANFSRPTADKPSLLAHNEVETYFHEFGHVMHNICSRVEMARFAGTSVERDFVEAPSQMLENWCWEKASLRLMSGHYRDGSPLPESLLDTLISTKKAHAGLLCKRQLFLGLLDQTVHTRAQADTAAVIQELHPKVLAGIPATAGTNMLASFGHLAGGYDASYYGYMWSEVFSADMFATKFAKDVLSPAAGKEYRDKILRPGGSIDAADMLWDFLGREPTEAAFLESKGV</sequence>
<dbReference type="Gene3D" id="1.10.1370.10">
    <property type="entry name" value="Neurolysin, domain 3"/>
    <property type="match status" value="1"/>
</dbReference>
<keyword evidence="6 9" id="KW-0378">Hydrolase</keyword>
<accession>A0A1Y1IIW3</accession>
<dbReference type="GO" id="GO:0046872">
    <property type="term" value="F:metal ion binding"/>
    <property type="evidence" value="ECO:0007669"/>
    <property type="project" value="UniProtKB-UniRule"/>
</dbReference>
<evidence type="ECO:0000256" key="6">
    <source>
        <dbReference type="ARBA" id="ARBA00022801"/>
    </source>
</evidence>
<comment type="subcellular location">
    <subcellularLocation>
        <location evidence="1">Cytoplasm</location>
    </subcellularLocation>
</comment>
<evidence type="ECO:0000256" key="10">
    <source>
        <dbReference type="SAM" id="Phobius"/>
    </source>
</evidence>
<dbReference type="FunFam" id="1.20.1050.40:FF:000001">
    <property type="entry name" value="Thimet oligopeptidase 1"/>
    <property type="match status" value="1"/>
</dbReference>
<dbReference type="STRING" id="105231.A0A1Y1IIW3"/>
<keyword evidence="4 9" id="KW-0645">Protease</keyword>
<evidence type="ECO:0000256" key="9">
    <source>
        <dbReference type="RuleBase" id="RU003435"/>
    </source>
</evidence>
<name>A0A1Y1IIW3_KLENI</name>
<dbReference type="InterPro" id="IPR045090">
    <property type="entry name" value="Pept_M3A_M3B"/>
</dbReference>
<keyword evidence="10" id="KW-0812">Transmembrane</keyword>
<dbReference type="CDD" id="cd06455">
    <property type="entry name" value="M3A_TOP"/>
    <property type="match status" value="1"/>
</dbReference>
<evidence type="ECO:0000256" key="3">
    <source>
        <dbReference type="ARBA" id="ARBA00022490"/>
    </source>
</evidence>
<reference evidence="12 13" key="1">
    <citation type="journal article" date="2014" name="Nat. Commun.">
        <title>Klebsormidium flaccidum genome reveals primary factors for plant terrestrial adaptation.</title>
        <authorList>
            <person name="Hori K."/>
            <person name="Maruyama F."/>
            <person name="Fujisawa T."/>
            <person name="Togashi T."/>
            <person name="Yamamoto N."/>
            <person name="Seo M."/>
            <person name="Sato S."/>
            <person name="Yamada T."/>
            <person name="Mori H."/>
            <person name="Tajima N."/>
            <person name="Moriyama T."/>
            <person name="Ikeuchi M."/>
            <person name="Watanabe M."/>
            <person name="Wada H."/>
            <person name="Kobayashi K."/>
            <person name="Saito M."/>
            <person name="Masuda T."/>
            <person name="Sasaki-Sekimoto Y."/>
            <person name="Mashiguchi K."/>
            <person name="Awai K."/>
            <person name="Shimojima M."/>
            <person name="Masuda S."/>
            <person name="Iwai M."/>
            <person name="Nobusawa T."/>
            <person name="Narise T."/>
            <person name="Kondo S."/>
            <person name="Saito H."/>
            <person name="Sato R."/>
            <person name="Murakawa M."/>
            <person name="Ihara Y."/>
            <person name="Oshima-Yamada Y."/>
            <person name="Ohtaka K."/>
            <person name="Satoh M."/>
            <person name="Sonobe K."/>
            <person name="Ishii M."/>
            <person name="Ohtani R."/>
            <person name="Kanamori-Sato M."/>
            <person name="Honoki R."/>
            <person name="Miyazaki D."/>
            <person name="Mochizuki H."/>
            <person name="Umetsu J."/>
            <person name="Higashi K."/>
            <person name="Shibata D."/>
            <person name="Kamiya Y."/>
            <person name="Sato N."/>
            <person name="Nakamura Y."/>
            <person name="Tabata S."/>
            <person name="Ida S."/>
            <person name="Kurokawa K."/>
            <person name="Ohta H."/>
        </authorList>
    </citation>
    <scope>NUCLEOTIDE SEQUENCE [LARGE SCALE GENOMIC DNA]</scope>
    <source>
        <strain evidence="12 13">NIES-2285</strain>
    </source>
</reference>
<evidence type="ECO:0000256" key="1">
    <source>
        <dbReference type="ARBA" id="ARBA00004496"/>
    </source>
</evidence>
<keyword evidence="10" id="KW-0472">Membrane</keyword>
<keyword evidence="7 9" id="KW-0862">Zinc</keyword>
<dbReference type="Pfam" id="PF01432">
    <property type="entry name" value="Peptidase_M3"/>
    <property type="match status" value="1"/>
</dbReference>
<keyword evidence="3" id="KW-0963">Cytoplasm</keyword>
<dbReference type="OMA" id="MYTREGK"/>
<dbReference type="Gene3D" id="1.20.1050.40">
    <property type="entry name" value="Endopeptidase. Chain P, domain 1"/>
    <property type="match status" value="1"/>
</dbReference>
<comment type="cofactor">
    <cofactor evidence="9">
        <name>Zn(2+)</name>
        <dbReference type="ChEBI" id="CHEBI:29105"/>
    </cofactor>
    <text evidence="9">Binds 1 zinc ion.</text>
</comment>
<dbReference type="SUPFAM" id="SSF55486">
    <property type="entry name" value="Metalloproteases ('zincins'), catalytic domain"/>
    <property type="match status" value="1"/>
</dbReference>
<dbReference type="InterPro" id="IPR024079">
    <property type="entry name" value="MetalloPept_cat_dom_sf"/>
</dbReference>
<protein>
    <submittedName>
        <fullName evidence="12">Thimet oligopeptidase</fullName>
    </submittedName>
</protein>
<dbReference type="InterPro" id="IPR001567">
    <property type="entry name" value="Pept_M3A_M3B_dom"/>
</dbReference>
<evidence type="ECO:0000256" key="8">
    <source>
        <dbReference type="ARBA" id="ARBA00023049"/>
    </source>
</evidence>
<comment type="similarity">
    <text evidence="2 9">Belongs to the peptidase M3 family.</text>
</comment>
<organism evidence="12 13">
    <name type="scientific">Klebsormidium nitens</name>
    <name type="common">Green alga</name>
    <name type="synonym">Ulothrix nitens</name>
    <dbReference type="NCBI Taxonomy" id="105231"/>
    <lineage>
        <taxon>Eukaryota</taxon>
        <taxon>Viridiplantae</taxon>
        <taxon>Streptophyta</taxon>
        <taxon>Klebsormidiophyceae</taxon>
        <taxon>Klebsormidiales</taxon>
        <taxon>Klebsormidiaceae</taxon>
        <taxon>Klebsormidium</taxon>
    </lineage>
</organism>
<dbReference type="GO" id="GO:0005737">
    <property type="term" value="C:cytoplasm"/>
    <property type="evidence" value="ECO:0007669"/>
    <property type="project" value="UniProtKB-SubCell"/>
</dbReference>
<evidence type="ECO:0000259" key="11">
    <source>
        <dbReference type="Pfam" id="PF01432"/>
    </source>
</evidence>
<gene>
    <name evidence="12" type="ORF">KFL_005150020</name>
</gene>
<evidence type="ECO:0000256" key="2">
    <source>
        <dbReference type="ARBA" id="ARBA00006040"/>
    </source>
</evidence>
<dbReference type="PANTHER" id="PTHR11804">
    <property type="entry name" value="PROTEASE M3 THIMET OLIGOPEPTIDASE-RELATED"/>
    <property type="match status" value="1"/>
</dbReference>
<evidence type="ECO:0000313" key="13">
    <source>
        <dbReference type="Proteomes" id="UP000054558"/>
    </source>
</evidence>
<feature type="transmembrane region" description="Helical" evidence="10">
    <location>
        <begin position="49"/>
        <end position="67"/>
    </location>
</feature>
<evidence type="ECO:0000256" key="4">
    <source>
        <dbReference type="ARBA" id="ARBA00022670"/>
    </source>
</evidence>
<keyword evidence="8 9" id="KW-0482">Metalloprotease</keyword>
<keyword evidence="5 9" id="KW-0479">Metal-binding</keyword>
<dbReference type="GO" id="GO:0004222">
    <property type="term" value="F:metalloendopeptidase activity"/>
    <property type="evidence" value="ECO:0000318"/>
    <property type="project" value="GO_Central"/>
</dbReference>
<dbReference type="InterPro" id="IPR024077">
    <property type="entry name" value="Neurolysin/TOP_dom2"/>
</dbReference>
<dbReference type="Proteomes" id="UP000054558">
    <property type="component" value="Unassembled WGS sequence"/>
</dbReference>
<dbReference type="EMBL" id="DF237464">
    <property type="protein sequence ID" value="GAQ89369.1"/>
    <property type="molecule type" value="Genomic_DNA"/>
</dbReference>
<evidence type="ECO:0000256" key="7">
    <source>
        <dbReference type="ARBA" id="ARBA00022833"/>
    </source>
</evidence>
<keyword evidence="13" id="KW-1185">Reference proteome</keyword>
<dbReference type="FunFam" id="3.40.390.10:FF:000006">
    <property type="entry name" value="Thimet oligopeptidase 1"/>
    <property type="match status" value="1"/>
</dbReference>
<dbReference type="PANTHER" id="PTHR11804:SF82">
    <property type="entry name" value="THIMET OLIGOPEPTIDASE-RELATED"/>
    <property type="match status" value="1"/>
</dbReference>
<dbReference type="InterPro" id="IPR024080">
    <property type="entry name" value="Neurolysin/TOP_N"/>
</dbReference>
<keyword evidence="10" id="KW-1133">Transmembrane helix</keyword>
<dbReference type="GO" id="GO:0006508">
    <property type="term" value="P:proteolysis"/>
    <property type="evidence" value="ECO:0000318"/>
    <property type="project" value="GO_Central"/>
</dbReference>
<feature type="domain" description="Peptidase M3A/M3B catalytic" evidence="11">
    <location>
        <begin position="296"/>
        <end position="739"/>
    </location>
</feature>
<evidence type="ECO:0000256" key="5">
    <source>
        <dbReference type="ARBA" id="ARBA00022723"/>
    </source>
</evidence>